<dbReference type="Proteomes" id="UP000065807">
    <property type="component" value="Chromosome"/>
</dbReference>
<evidence type="ECO:0008006" key="4">
    <source>
        <dbReference type="Google" id="ProtNLM"/>
    </source>
</evidence>
<evidence type="ECO:0000313" key="2">
    <source>
        <dbReference type="EMBL" id="BAS28734.1"/>
    </source>
</evidence>
<gene>
    <name evidence="2" type="ORF">LIP_2905</name>
</gene>
<name>A0A0K2SPJ5_LIMPI</name>
<sequence length="408" mass="42765">MKKLTVVLSAVMVLALALPASAAPALSIGGKVDQQFKLERGADDQMHLNGYTGLDLEAALSAEGGDPIRAVIEFAPWTWNNLNPDDETVADINAPGYGVAGDPETADPGTLQLDKVYLEAQGAFWNGGPEMTTTIGDVTVEHSPWVANLERRGVKVENLGIGPVTANAFYGWPAEAEAFRPYGLSVVGNMANVGLSTSVVREGEDTELAASAATQVGPAMVSGSLAIDRAQNQAFDINAEAPVMPNLNLHLGYRGGDEAFLPRYADVETLEDEKQASWTKNAAGDPVALQQGVEVGIGTVQYGTQVAASYDQPTDSAKLELARAFALNGRGIDTKYTGTFEIGNEKMTHEIEAGLAPVTVNAEVTAQRDAESTYSLSATYAAPNGMELGAGYHSVDGPSVSAGATVEF</sequence>
<dbReference type="EMBL" id="AP014924">
    <property type="protein sequence ID" value="BAS28734.1"/>
    <property type="molecule type" value="Genomic_DNA"/>
</dbReference>
<reference evidence="3" key="1">
    <citation type="submission" date="2015-07" db="EMBL/GenBank/DDBJ databases">
        <title>Complete genome sequence and phylogenetic analysis of Limnochorda pilosa.</title>
        <authorList>
            <person name="Watanabe M."/>
            <person name="Kojima H."/>
            <person name="Fukui M."/>
        </authorList>
    </citation>
    <scope>NUCLEOTIDE SEQUENCE [LARGE SCALE GENOMIC DNA]</scope>
    <source>
        <strain evidence="3">HC45</strain>
    </source>
</reference>
<dbReference type="AlphaFoldDB" id="A0A0K2SPJ5"/>
<dbReference type="OrthoDB" id="564871at2"/>
<protein>
    <recommendedName>
        <fullName evidence="4">Porin domain-containing protein</fullName>
    </recommendedName>
</protein>
<proteinExistence type="predicted"/>
<accession>A0A0K2SPJ5</accession>
<dbReference type="Gene3D" id="2.40.160.10">
    <property type="entry name" value="Porin"/>
    <property type="match status" value="1"/>
</dbReference>
<reference evidence="3" key="2">
    <citation type="journal article" date="2016" name="Int. J. Syst. Evol. Microbiol.">
        <title>Complete genome sequence and cell structure of Limnochorda pilosa, a Gram-negative spore-former within the phylum Firmicutes.</title>
        <authorList>
            <person name="Watanabe M."/>
            <person name="Kojima H."/>
            <person name="Fukui M."/>
        </authorList>
    </citation>
    <scope>NUCLEOTIDE SEQUENCE [LARGE SCALE GENOMIC DNA]</scope>
    <source>
        <strain evidence="3">HC45</strain>
    </source>
</reference>
<evidence type="ECO:0000256" key="1">
    <source>
        <dbReference type="SAM" id="SignalP"/>
    </source>
</evidence>
<feature type="chain" id="PRO_5005487144" description="Porin domain-containing protein" evidence="1">
    <location>
        <begin position="23"/>
        <end position="408"/>
    </location>
</feature>
<keyword evidence="1" id="KW-0732">Signal</keyword>
<dbReference type="KEGG" id="lpil:LIP_2905"/>
<dbReference type="RefSeq" id="WP_068139522.1">
    <property type="nucleotide sequence ID" value="NZ_AP014924.1"/>
</dbReference>
<evidence type="ECO:0000313" key="3">
    <source>
        <dbReference type="Proteomes" id="UP000065807"/>
    </source>
</evidence>
<keyword evidence="3" id="KW-1185">Reference proteome</keyword>
<dbReference type="InterPro" id="IPR023614">
    <property type="entry name" value="Porin_dom_sf"/>
</dbReference>
<feature type="signal peptide" evidence="1">
    <location>
        <begin position="1"/>
        <end position="22"/>
    </location>
</feature>
<organism evidence="2 3">
    <name type="scientific">Limnochorda pilosa</name>
    <dbReference type="NCBI Taxonomy" id="1555112"/>
    <lineage>
        <taxon>Bacteria</taxon>
        <taxon>Bacillati</taxon>
        <taxon>Bacillota</taxon>
        <taxon>Limnochordia</taxon>
        <taxon>Limnochordales</taxon>
        <taxon>Limnochordaceae</taxon>
        <taxon>Limnochorda</taxon>
    </lineage>
</organism>